<dbReference type="Proteomes" id="UP000324222">
    <property type="component" value="Unassembled WGS sequence"/>
</dbReference>
<reference evidence="1 2" key="1">
    <citation type="submission" date="2019-05" db="EMBL/GenBank/DDBJ databases">
        <title>Another draft genome of Portunus trituberculatus and its Hox gene families provides insights of decapod evolution.</title>
        <authorList>
            <person name="Jeong J.-H."/>
            <person name="Song I."/>
            <person name="Kim S."/>
            <person name="Choi T."/>
            <person name="Kim D."/>
            <person name="Ryu S."/>
            <person name="Kim W."/>
        </authorList>
    </citation>
    <scope>NUCLEOTIDE SEQUENCE [LARGE SCALE GENOMIC DNA]</scope>
    <source>
        <tissue evidence="1">Muscle</tissue>
    </source>
</reference>
<organism evidence="1 2">
    <name type="scientific">Portunus trituberculatus</name>
    <name type="common">Swimming crab</name>
    <name type="synonym">Neptunus trituberculatus</name>
    <dbReference type="NCBI Taxonomy" id="210409"/>
    <lineage>
        <taxon>Eukaryota</taxon>
        <taxon>Metazoa</taxon>
        <taxon>Ecdysozoa</taxon>
        <taxon>Arthropoda</taxon>
        <taxon>Crustacea</taxon>
        <taxon>Multicrustacea</taxon>
        <taxon>Malacostraca</taxon>
        <taxon>Eumalacostraca</taxon>
        <taxon>Eucarida</taxon>
        <taxon>Decapoda</taxon>
        <taxon>Pleocyemata</taxon>
        <taxon>Brachyura</taxon>
        <taxon>Eubrachyura</taxon>
        <taxon>Portunoidea</taxon>
        <taxon>Portunidae</taxon>
        <taxon>Portuninae</taxon>
        <taxon>Portunus</taxon>
    </lineage>
</organism>
<keyword evidence="2" id="KW-1185">Reference proteome</keyword>
<dbReference type="AlphaFoldDB" id="A0A5B7CQ24"/>
<dbReference type="OrthoDB" id="1334205at2759"/>
<proteinExistence type="predicted"/>
<gene>
    <name evidence="1" type="ORF">E2C01_003081</name>
</gene>
<evidence type="ECO:0000313" key="1">
    <source>
        <dbReference type="EMBL" id="MPC10446.1"/>
    </source>
</evidence>
<evidence type="ECO:0000313" key="2">
    <source>
        <dbReference type="Proteomes" id="UP000324222"/>
    </source>
</evidence>
<comment type="caution">
    <text evidence="1">The sequence shown here is derived from an EMBL/GenBank/DDBJ whole genome shotgun (WGS) entry which is preliminary data.</text>
</comment>
<sequence>MYKKCVEETGSEERSRDKLVTTLYDNRHRTSTTTTIITIINTQYITNINTIVQRIIIITTTYATNTHNTNTKRITTFTLFRVNLRKSDPSVTMFGHDESNLIFEVIHHEDYHLQIKLWKSKCGWVDKIPESMEKE</sequence>
<dbReference type="EMBL" id="VSRR010000118">
    <property type="protein sequence ID" value="MPC10446.1"/>
    <property type="molecule type" value="Genomic_DNA"/>
</dbReference>
<name>A0A5B7CQ24_PORTR</name>
<protein>
    <submittedName>
        <fullName evidence="1">Uncharacterized protein</fullName>
    </submittedName>
</protein>
<accession>A0A5B7CQ24</accession>